<keyword evidence="5" id="KW-0479">Metal-binding</keyword>
<protein>
    <submittedName>
        <fullName evidence="10">Threonylcarbamoyladenosine tRNA methylthiotransferase MtaB</fullName>
    </submittedName>
</protein>
<dbReference type="PROSITE" id="PS01278">
    <property type="entry name" value="MTTASE_RADICAL"/>
    <property type="match status" value="1"/>
</dbReference>
<gene>
    <name evidence="10" type="ORF">C7450_105109</name>
</gene>
<dbReference type="InterPro" id="IPR020612">
    <property type="entry name" value="Methylthiotransferase_CS"/>
</dbReference>
<feature type="domain" description="MTTase N-terminal" evidence="8">
    <location>
        <begin position="1"/>
        <end position="104"/>
    </location>
</feature>
<dbReference type="Pfam" id="PF00919">
    <property type="entry name" value="UPF0004"/>
    <property type="match status" value="1"/>
</dbReference>
<evidence type="ECO:0000259" key="9">
    <source>
        <dbReference type="PROSITE" id="PS51918"/>
    </source>
</evidence>
<dbReference type="PANTHER" id="PTHR11918:SF45">
    <property type="entry name" value="THREONYLCARBAMOYLADENOSINE TRNA METHYLTHIOTRANSFERASE"/>
    <property type="match status" value="1"/>
</dbReference>
<dbReference type="NCBIfam" id="TIGR00089">
    <property type="entry name" value="MiaB/RimO family radical SAM methylthiotransferase"/>
    <property type="match status" value="1"/>
</dbReference>
<evidence type="ECO:0000256" key="1">
    <source>
        <dbReference type="ARBA" id="ARBA00001966"/>
    </source>
</evidence>
<keyword evidence="4" id="KW-0949">S-adenosyl-L-methionine</keyword>
<evidence type="ECO:0000256" key="7">
    <source>
        <dbReference type="ARBA" id="ARBA00023014"/>
    </source>
</evidence>
<proteinExistence type="predicted"/>
<comment type="caution">
    <text evidence="10">The sequence shown here is derived from an EMBL/GenBank/DDBJ whole genome shotgun (WGS) entry which is preliminary data.</text>
</comment>
<dbReference type="InterPro" id="IPR007197">
    <property type="entry name" value="rSAM"/>
</dbReference>
<dbReference type="Pfam" id="PF04055">
    <property type="entry name" value="Radical_SAM"/>
    <property type="match status" value="1"/>
</dbReference>
<dbReference type="Gene3D" id="3.40.50.12160">
    <property type="entry name" value="Methylthiotransferase, N-terminal domain"/>
    <property type="match status" value="1"/>
</dbReference>
<dbReference type="InterPro" id="IPR005839">
    <property type="entry name" value="Methylthiotransferase"/>
</dbReference>
<dbReference type="InterPro" id="IPR006638">
    <property type="entry name" value="Elp3/MiaA/NifB-like_rSAM"/>
</dbReference>
<dbReference type="GO" id="GO:0035598">
    <property type="term" value="F:tRNA (N(6)-L-threonylcarbamoyladenosine(37)-C(2))-methylthiotransferase activity"/>
    <property type="evidence" value="ECO:0007669"/>
    <property type="project" value="TreeGrafter"/>
</dbReference>
<evidence type="ECO:0000259" key="8">
    <source>
        <dbReference type="PROSITE" id="PS51449"/>
    </source>
</evidence>
<dbReference type="PROSITE" id="PS51449">
    <property type="entry name" value="MTTASE_N"/>
    <property type="match status" value="1"/>
</dbReference>
<dbReference type="SUPFAM" id="SSF102114">
    <property type="entry name" value="Radical SAM enzymes"/>
    <property type="match status" value="1"/>
</dbReference>
<keyword evidence="7" id="KW-0411">Iron-sulfur</keyword>
<accession>A0A2V3U6C3</accession>
<organism evidence="10 11">
    <name type="scientific">Chelatococcus asaccharovorans</name>
    <dbReference type="NCBI Taxonomy" id="28210"/>
    <lineage>
        <taxon>Bacteria</taxon>
        <taxon>Pseudomonadati</taxon>
        <taxon>Pseudomonadota</taxon>
        <taxon>Alphaproteobacteria</taxon>
        <taxon>Hyphomicrobiales</taxon>
        <taxon>Chelatococcaceae</taxon>
        <taxon>Chelatococcus</taxon>
    </lineage>
</organism>
<name>A0A2V3U6C3_9HYPH</name>
<dbReference type="NCBIfam" id="TIGR01579">
    <property type="entry name" value="MiaB-like-C"/>
    <property type="match status" value="1"/>
</dbReference>
<dbReference type="EMBL" id="QJJK01000005">
    <property type="protein sequence ID" value="PXW58761.1"/>
    <property type="molecule type" value="Genomic_DNA"/>
</dbReference>
<dbReference type="SFLD" id="SFLDS00029">
    <property type="entry name" value="Radical_SAM"/>
    <property type="match status" value="1"/>
</dbReference>
<reference evidence="10 11" key="1">
    <citation type="submission" date="2018-05" db="EMBL/GenBank/DDBJ databases">
        <title>Genomic Encyclopedia of Type Strains, Phase IV (KMG-IV): sequencing the most valuable type-strain genomes for metagenomic binning, comparative biology and taxonomic classification.</title>
        <authorList>
            <person name="Goeker M."/>
        </authorList>
    </citation>
    <scope>NUCLEOTIDE SEQUENCE [LARGE SCALE GENOMIC DNA]</scope>
    <source>
        <strain evidence="10 11">DSM 6462</strain>
    </source>
</reference>
<dbReference type="PROSITE" id="PS51918">
    <property type="entry name" value="RADICAL_SAM"/>
    <property type="match status" value="1"/>
</dbReference>
<evidence type="ECO:0000256" key="2">
    <source>
        <dbReference type="ARBA" id="ARBA00022485"/>
    </source>
</evidence>
<dbReference type="GO" id="GO:0051539">
    <property type="term" value="F:4 iron, 4 sulfur cluster binding"/>
    <property type="evidence" value="ECO:0007669"/>
    <property type="project" value="UniProtKB-KW"/>
</dbReference>
<dbReference type="SFLD" id="SFLDG01082">
    <property type="entry name" value="B12-binding_domain_containing"/>
    <property type="match status" value="1"/>
</dbReference>
<keyword evidence="2" id="KW-0004">4Fe-4S</keyword>
<evidence type="ECO:0000256" key="5">
    <source>
        <dbReference type="ARBA" id="ARBA00022723"/>
    </source>
</evidence>
<evidence type="ECO:0000313" key="11">
    <source>
        <dbReference type="Proteomes" id="UP000248021"/>
    </source>
</evidence>
<evidence type="ECO:0000313" key="10">
    <source>
        <dbReference type="EMBL" id="PXW58761.1"/>
    </source>
</evidence>
<evidence type="ECO:0000256" key="6">
    <source>
        <dbReference type="ARBA" id="ARBA00023004"/>
    </source>
</evidence>
<dbReference type="CDD" id="cd01335">
    <property type="entry name" value="Radical_SAM"/>
    <property type="match status" value="1"/>
</dbReference>
<dbReference type="PANTHER" id="PTHR11918">
    <property type="entry name" value="RADICAL SAM PROTEINS"/>
    <property type="match status" value="1"/>
</dbReference>
<dbReference type="InterPro" id="IPR038135">
    <property type="entry name" value="Methylthiotransferase_N_sf"/>
</dbReference>
<dbReference type="AlphaFoldDB" id="A0A2V3U6C3"/>
<dbReference type="InterPro" id="IPR013848">
    <property type="entry name" value="Methylthiotransferase_N"/>
</dbReference>
<dbReference type="Proteomes" id="UP000248021">
    <property type="component" value="Unassembled WGS sequence"/>
</dbReference>
<evidence type="ECO:0000256" key="4">
    <source>
        <dbReference type="ARBA" id="ARBA00022691"/>
    </source>
</evidence>
<dbReference type="InterPro" id="IPR023404">
    <property type="entry name" value="rSAM_horseshoe"/>
</dbReference>
<dbReference type="GO" id="GO:0046872">
    <property type="term" value="F:metal ion binding"/>
    <property type="evidence" value="ECO:0007669"/>
    <property type="project" value="UniProtKB-KW"/>
</dbReference>
<keyword evidence="11" id="KW-1185">Reference proteome</keyword>
<dbReference type="RefSeq" id="WP_110374846.1">
    <property type="nucleotide sequence ID" value="NZ_JAHBRY010000001.1"/>
</dbReference>
<sequence>MAIDVVTFGCRLNTYEAEAMKRHADAAGADDLVIINTCAVTAEASRQARQTIRRLRRERPDARIVVTGCAAQVEPARFAAMAEVDHVIGNAEKMQAGTWAAVAGTSLAGAVPAERILVGDIMAVKETAGHLVDGYGGLPRAFVQVQNGCDHRCTFCIIPYGRGNSRSVAMGAVVDQVRSLTENGCGEVVVTGVDITSYGRDLPGTPTLGRLVKQILKHVPELPRLRISSIDSVEADDDLLEALATEPRLMPHLHLSLQSGDDLILKRMKRRHLRDDAIRFCADIRKLRPDVVFGADIIAGFPTETEEMFARSLAIVDECDLTHLHVFPFSPRPGTPAARMPQVDRSVVKDRARRLREKGAEALARHLAGEVGRQVPVLTENAEIGRTEGFTLVRLAAAAVPGRIMNVTIAGHDGHELLAA</sequence>
<dbReference type="OrthoDB" id="9805215at2"/>
<dbReference type="InterPro" id="IPR006467">
    <property type="entry name" value="MiaB-like_bact"/>
</dbReference>
<keyword evidence="6" id="KW-0408">Iron</keyword>
<dbReference type="SMART" id="SM00729">
    <property type="entry name" value="Elp3"/>
    <property type="match status" value="1"/>
</dbReference>
<keyword evidence="3 10" id="KW-0808">Transferase</keyword>
<dbReference type="Gene3D" id="3.80.30.20">
    <property type="entry name" value="tm_1862 like domain"/>
    <property type="match status" value="1"/>
</dbReference>
<feature type="domain" description="Radical SAM core" evidence="9">
    <location>
        <begin position="135"/>
        <end position="365"/>
    </location>
</feature>
<evidence type="ECO:0000256" key="3">
    <source>
        <dbReference type="ARBA" id="ARBA00022679"/>
    </source>
</evidence>
<comment type="cofactor">
    <cofactor evidence="1">
        <name>[4Fe-4S] cluster</name>
        <dbReference type="ChEBI" id="CHEBI:49883"/>
    </cofactor>
</comment>
<dbReference type="InterPro" id="IPR058240">
    <property type="entry name" value="rSAM_sf"/>
</dbReference>